<dbReference type="Pfam" id="PF04717">
    <property type="entry name" value="Phage_base_V"/>
    <property type="match status" value="1"/>
</dbReference>
<dbReference type="SUPFAM" id="SSF69255">
    <property type="entry name" value="gp5 N-terminal domain-like"/>
    <property type="match status" value="1"/>
</dbReference>
<reference evidence="5" key="1">
    <citation type="submission" date="2018-09" db="EMBL/GenBank/DDBJ databases">
        <authorList>
            <person name="Zhu H."/>
        </authorList>
    </citation>
    <scope>NUCLEOTIDE SEQUENCE [LARGE SCALE GENOMIC DNA]</scope>
    <source>
        <strain evidence="5">K1S02-23</strain>
    </source>
</reference>
<dbReference type="NCBIfam" id="TIGR03361">
    <property type="entry name" value="VI_Rhs_Vgr"/>
    <property type="match status" value="1"/>
</dbReference>
<protein>
    <submittedName>
        <fullName evidence="4">Type VI secretion system tip protein VgrG</fullName>
    </submittedName>
</protein>
<organism evidence="4 5">
    <name type="scientific">Noviherbaspirillum sedimenti</name>
    <dbReference type="NCBI Taxonomy" id="2320865"/>
    <lineage>
        <taxon>Bacteria</taxon>
        <taxon>Pseudomonadati</taxon>
        <taxon>Pseudomonadota</taxon>
        <taxon>Betaproteobacteria</taxon>
        <taxon>Burkholderiales</taxon>
        <taxon>Oxalobacteraceae</taxon>
        <taxon>Noviherbaspirillum</taxon>
    </lineage>
</organism>
<comment type="caution">
    <text evidence="4">The sequence shown here is derived from an EMBL/GenBank/DDBJ whole genome shotgun (WGS) entry which is preliminary data.</text>
</comment>
<dbReference type="InterPro" id="IPR037026">
    <property type="entry name" value="Vgr_OB-fold_dom_sf"/>
</dbReference>
<keyword evidence="5" id="KW-1185">Reference proteome</keyword>
<gene>
    <name evidence="4" type="ORF">D3878_02060</name>
</gene>
<dbReference type="Gene3D" id="3.55.50.10">
    <property type="entry name" value="Baseplate protein-like domains"/>
    <property type="match status" value="1"/>
</dbReference>
<dbReference type="NCBIfam" id="TIGR01646">
    <property type="entry name" value="vgr_GE"/>
    <property type="match status" value="1"/>
</dbReference>
<dbReference type="OrthoDB" id="1907165at2"/>
<dbReference type="InterPro" id="IPR017847">
    <property type="entry name" value="T6SS_RhsGE_Vgr_subset"/>
</dbReference>
<dbReference type="InterPro" id="IPR006531">
    <property type="entry name" value="Gp5/Vgr_OB"/>
</dbReference>
<dbReference type="InterPro" id="IPR006533">
    <property type="entry name" value="T6SS_Vgr_RhsGE"/>
</dbReference>
<evidence type="ECO:0000256" key="1">
    <source>
        <dbReference type="ARBA" id="ARBA00005558"/>
    </source>
</evidence>
<feature type="region of interest" description="Disordered" evidence="2">
    <location>
        <begin position="471"/>
        <end position="491"/>
    </location>
</feature>
<name>A0A3A3FY18_9BURK</name>
<accession>A0A3A3FY18</accession>
<proteinExistence type="inferred from homology"/>
<evidence type="ECO:0000256" key="2">
    <source>
        <dbReference type="SAM" id="MobiDB-lite"/>
    </source>
</evidence>
<dbReference type="Gene3D" id="4.10.220.110">
    <property type="match status" value="1"/>
</dbReference>
<dbReference type="Gene3D" id="2.40.50.230">
    <property type="entry name" value="Gp5 N-terminal domain"/>
    <property type="match status" value="1"/>
</dbReference>
<dbReference type="SUPFAM" id="SSF69279">
    <property type="entry name" value="Phage tail proteins"/>
    <property type="match status" value="2"/>
</dbReference>
<feature type="domain" description="Gp5/Type VI secretion system Vgr protein OB-fold" evidence="3">
    <location>
        <begin position="492"/>
        <end position="524"/>
    </location>
</feature>
<dbReference type="Gene3D" id="2.30.110.50">
    <property type="match status" value="1"/>
</dbReference>
<dbReference type="EMBL" id="QYUQ01000002">
    <property type="protein sequence ID" value="RJG00511.1"/>
    <property type="molecule type" value="Genomic_DNA"/>
</dbReference>
<evidence type="ECO:0000313" key="5">
    <source>
        <dbReference type="Proteomes" id="UP000266327"/>
    </source>
</evidence>
<dbReference type="RefSeq" id="WP_119783965.1">
    <property type="nucleotide sequence ID" value="NZ_QYUQ01000002.1"/>
</dbReference>
<dbReference type="AlphaFoldDB" id="A0A3A3FY18"/>
<sequence>MNGGLSGAMAALRALLAGHTQDTRLLRLTTSPGADALLVERIAGREGLSQGFRFDITTLSTDAALDGKRLLGQPALLEILTQHSRSELRPIHGHITAFEPLSSEAGLTRYRLNIEPWTAFLRHRFDSFVWQDKSTLDIVAEIFADYQGQGRLAPEWRLALSDASRYAPREVCTQFEESDWAFVERLLAEEGLFYWFEHVGDAGSAALGNHRLVIADSNAAFGPNVQPPIRFHRAAAVEQSDTITGWQTARRVVTNTVRVASWNERQVSVIGHQQGGSHAGGDVPELLASDHAGLRHFDSGDAAERSARLHLEALEARNHTCHGEGTVRTLAPGSTFVLTEHPVHDRERLQEGDAEVCFAVIAVQHFGRNNLGSDANTLIDSVFGNSAQASSLGGLNGQASRGAEDAEPLYRNRFTALRADIPWRPLTVDARGALLHPKPTVTGIHTAIVVGTPGQDLTTERNHRIKVQLHWQRGAQSHSRRSHPQGDNNTPAQESAYVWVRVMEPAAGPNWGSSFTPRIGQEVIFEDEVSL</sequence>
<evidence type="ECO:0000313" key="4">
    <source>
        <dbReference type="EMBL" id="RJG00511.1"/>
    </source>
</evidence>
<evidence type="ECO:0000259" key="3">
    <source>
        <dbReference type="Pfam" id="PF04717"/>
    </source>
</evidence>
<dbReference type="Proteomes" id="UP000266327">
    <property type="component" value="Unassembled WGS sequence"/>
</dbReference>
<dbReference type="Pfam" id="PF05954">
    <property type="entry name" value="Phage_GPD"/>
    <property type="match status" value="1"/>
</dbReference>
<comment type="similarity">
    <text evidence="1">Belongs to the VgrG protein family.</text>
</comment>